<protein>
    <submittedName>
        <fullName evidence="2">Uncharacterized protein</fullName>
    </submittedName>
</protein>
<feature type="compositionally biased region" description="Basic and acidic residues" evidence="1">
    <location>
        <begin position="82"/>
        <end position="92"/>
    </location>
</feature>
<evidence type="ECO:0000256" key="1">
    <source>
        <dbReference type="SAM" id="MobiDB-lite"/>
    </source>
</evidence>
<evidence type="ECO:0000313" key="2">
    <source>
        <dbReference type="EMBL" id="CAB4131320.1"/>
    </source>
</evidence>
<feature type="region of interest" description="Disordered" evidence="1">
    <location>
        <begin position="415"/>
        <end position="518"/>
    </location>
</feature>
<accession>A0A6J5LEJ1</accession>
<feature type="region of interest" description="Disordered" evidence="1">
    <location>
        <begin position="17"/>
        <end position="97"/>
    </location>
</feature>
<feature type="compositionally biased region" description="Basic and acidic residues" evidence="1">
    <location>
        <begin position="461"/>
        <end position="477"/>
    </location>
</feature>
<feature type="region of interest" description="Disordered" evidence="1">
    <location>
        <begin position="162"/>
        <end position="270"/>
    </location>
</feature>
<dbReference type="EMBL" id="LR796247">
    <property type="protein sequence ID" value="CAB4131320.1"/>
    <property type="molecule type" value="Genomic_DNA"/>
</dbReference>
<proteinExistence type="predicted"/>
<organism evidence="2">
    <name type="scientific">uncultured Caudovirales phage</name>
    <dbReference type="NCBI Taxonomy" id="2100421"/>
    <lineage>
        <taxon>Viruses</taxon>
        <taxon>Duplodnaviria</taxon>
        <taxon>Heunggongvirae</taxon>
        <taxon>Uroviricota</taxon>
        <taxon>Caudoviricetes</taxon>
        <taxon>Peduoviridae</taxon>
        <taxon>Maltschvirus</taxon>
        <taxon>Maltschvirus maltsch</taxon>
    </lineage>
</organism>
<feature type="compositionally biased region" description="Basic and acidic residues" evidence="1">
    <location>
        <begin position="426"/>
        <end position="437"/>
    </location>
</feature>
<feature type="compositionally biased region" description="Basic and acidic residues" evidence="1">
    <location>
        <begin position="162"/>
        <end position="191"/>
    </location>
</feature>
<gene>
    <name evidence="2" type="ORF">UFOVP132_61</name>
</gene>
<sequence length="518" mass="57051">MAKSLNDILKVAHDRIKGVHASTTSDLSTGKDPGVDYAPRAQGGQDFIAKHSVQKWDEPEGNPNYTDKVKDAPHPKQSKSVYESKKAEDTKCNKTPGQTWCPLHEMADCSKSTTIKEKDEGKPGLNFKKIANKAAKEYGSKEAGNRVAGAIRAKILAKEESIKEAYDDNSTKVSDWSDKKLKWHASDDRKHSSSHVPAWSELRRRAKTSAPAPKKTNEEVEQIDELSPATLQSYKSKAAGSEKALTDKSSSLSVPAKDRNAAAVKANQRRQGMNLATKKIGEEVEQVDEVSSALLHRAFQKAKKNAGWLMPGDGGKGDKAWNRVKKFRDAGVAKEKQEKAVKEEVIDEKMDDTQKAAVRAAQNWRQKTGTAKPSISDTKRTIGFIKKNSVAKEEVERVDEISKDLAKNYIKKATQDVDNTPEDDENATKKLNNRESGIRTASMKKNSSKYVKVPATEETDPGFKEGHVPDHQPKLAPKDASTMSKVAAMMAKERESFRQRQAGNTAKLVAANKSGKDS</sequence>
<name>A0A6J5LEJ1_9CAUD</name>
<reference evidence="2" key="1">
    <citation type="submission" date="2020-04" db="EMBL/GenBank/DDBJ databases">
        <authorList>
            <person name="Chiriac C."/>
            <person name="Salcher M."/>
            <person name="Ghai R."/>
            <person name="Kavagutti S V."/>
        </authorList>
    </citation>
    <scope>NUCLEOTIDE SEQUENCE</scope>
</reference>